<name>A0ACD5Y1Z6_AVESA</name>
<keyword evidence="2" id="KW-1185">Reference proteome</keyword>
<dbReference type="Proteomes" id="UP001732700">
    <property type="component" value="Chromosome 5C"/>
</dbReference>
<reference evidence="1" key="1">
    <citation type="submission" date="2021-05" db="EMBL/GenBank/DDBJ databases">
        <authorList>
            <person name="Scholz U."/>
            <person name="Mascher M."/>
            <person name="Fiebig A."/>
        </authorList>
    </citation>
    <scope>NUCLEOTIDE SEQUENCE [LARGE SCALE GENOMIC DNA]</scope>
</reference>
<proteinExistence type="predicted"/>
<protein>
    <submittedName>
        <fullName evidence="1">Uncharacterized protein</fullName>
    </submittedName>
</protein>
<accession>A0ACD5Y1Z6</accession>
<evidence type="ECO:0000313" key="2">
    <source>
        <dbReference type="Proteomes" id="UP001732700"/>
    </source>
</evidence>
<reference evidence="1" key="2">
    <citation type="submission" date="2025-09" db="UniProtKB">
        <authorList>
            <consortium name="EnsemblPlants"/>
        </authorList>
    </citation>
    <scope>IDENTIFICATION</scope>
</reference>
<organism evidence="1 2">
    <name type="scientific">Avena sativa</name>
    <name type="common">Oat</name>
    <dbReference type="NCBI Taxonomy" id="4498"/>
    <lineage>
        <taxon>Eukaryota</taxon>
        <taxon>Viridiplantae</taxon>
        <taxon>Streptophyta</taxon>
        <taxon>Embryophyta</taxon>
        <taxon>Tracheophyta</taxon>
        <taxon>Spermatophyta</taxon>
        <taxon>Magnoliopsida</taxon>
        <taxon>Liliopsida</taxon>
        <taxon>Poales</taxon>
        <taxon>Poaceae</taxon>
        <taxon>BOP clade</taxon>
        <taxon>Pooideae</taxon>
        <taxon>Poodae</taxon>
        <taxon>Poeae</taxon>
        <taxon>Poeae Chloroplast Group 1 (Aveneae type)</taxon>
        <taxon>Aveninae</taxon>
        <taxon>Avena</taxon>
    </lineage>
</organism>
<evidence type="ECO:0000313" key="1">
    <source>
        <dbReference type="EnsemblPlants" id="AVESA.00010b.r2.5CG0888960.2.CDS"/>
    </source>
</evidence>
<dbReference type="EnsemblPlants" id="AVESA.00010b.r2.5CG0888960.2">
    <property type="protein sequence ID" value="AVESA.00010b.r2.5CG0888960.2.CDS"/>
    <property type="gene ID" value="AVESA.00010b.r2.5CG0888960"/>
</dbReference>
<sequence length="222" mass="25152">MARSHGKKILLFLDYDGTLARIVDSPLKEFITREMRETVRDVVRSFPTSIVTGRDVPKAMNFVKLENVHYAGSHGMNIKIIGQQEHYQPLPHLEPIITEATKCLEKALEGVEGALAENNKFCVSVHFRNVDEKDLDLVEHTVNTVLGDLPALKLAHGKMVWELRSAEDFTKGDAVDHLFHYLLQHLQMVSSQVVAIHIGDDRTDEDAFKMCYVRKATGLAFW</sequence>